<gene>
    <name evidence="4" type="primary">LOC112281948</name>
</gene>
<evidence type="ECO:0008006" key="6">
    <source>
        <dbReference type="Google" id="ProtNLM"/>
    </source>
</evidence>
<feature type="repeat" description="PPR" evidence="2">
    <location>
        <begin position="738"/>
        <end position="772"/>
    </location>
</feature>
<accession>A0A7I4FNX8</accession>
<organism evidence="4 5">
    <name type="scientific">Physcomitrium patens</name>
    <name type="common">Spreading-leaved earth moss</name>
    <name type="synonym">Physcomitrella patens</name>
    <dbReference type="NCBI Taxonomy" id="3218"/>
    <lineage>
        <taxon>Eukaryota</taxon>
        <taxon>Viridiplantae</taxon>
        <taxon>Streptophyta</taxon>
        <taxon>Embryophyta</taxon>
        <taxon>Bryophyta</taxon>
        <taxon>Bryophytina</taxon>
        <taxon>Bryopsida</taxon>
        <taxon>Funariidae</taxon>
        <taxon>Funariales</taxon>
        <taxon>Funariaceae</taxon>
        <taxon>Physcomitrium</taxon>
    </lineage>
</organism>
<dbReference type="EMBL" id="ABEU02000004">
    <property type="status" value="NOT_ANNOTATED_CDS"/>
    <property type="molecule type" value="Genomic_DNA"/>
</dbReference>
<dbReference type="PROSITE" id="PS51375">
    <property type="entry name" value="PPR"/>
    <property type="match status" value="7"/>
</dbReference>
<dbReference type="InterPro" id="IPR051222">
    <property type="entry name" value="PPR/CCM1_RNA-binding"/>
</dbReference>
<dbReference type="OrthoDB" id="2017290at2759"/>
<dbReference type="InterPro" id="IPR002885">
    <property type="entry name" value="PPR_rpt"/>
</dbReference>
<feature type="repeat" description="PPR" evidence="2">
    <location>
        <begin position="408"/>
        <end position="442"/>
    </location>
</feature>
<keyword evidence="1" id="KW-0677">Repeat</keyword>
<dbReference type="PANTHER" id="PTHR47942:SF63">
    <property type="entry name" value="PENTATRICOPEPTIDE REPEAT-CONTAINING PROTEIN"/>
    <property type="match status" value="1"/>
</dbReference>
<dbReference type="PANTHER" id="PTHR47942">
    <property type="entry name" value="TETRATRICOPEPTIDE REPEAT (TPR)-LIKE SUPERFAMILY PROTEIN-RELATED"/>
    <property type="match status" value="1"/>
</dbReference>
<reference evidence="4" key="3">
    <citation type="submission" date="2020-12" db="UniProtKB">
        <authorList>
            <consortium name="EnsemblPlants"/>
        </authorList>
    </citation>
    <scope>IDENTIFICATION</scope>
</reference>
<dbReference type="RefSeq" id="XP_024374785.1">
    <property type="nucleotide sequence ID" value="XM_024519017.2"/>
</dbReference>
<feature type="repeat" description="PPR" evidence="2">
    <location>
        <begin position="583"/>
        <end position="617"/>
    </location>
</feature>
<evidence type="ECO:0000313" key="5">
    <source>
        <dbReference type="Proteomes" id="UP000006727"/>
    </source>
</evidence>
<feature type="repeat" description="PPR" evidence="2">
    <location>
        <begin position="443"/>
        <end position="477"/>
    </location>
</feature>
<dbReference type="EnsemblPlants" id="Pp3c4_17980V3.4">
    <property type="protein sequence ID" value="Pp3c4_17980V3.4"/>
    <property type="gene ID" value="Pp3c4_17980"/>
</dbReference>
<reference evidence="4 5" key="2">
    <citation type="journal article" date="2018" name="Plant J.">
        <title>The Physcomitrella patens chromosome-scale assembly reveals moss genome structure and evolution.</title>
        <authorList>
            <person name="Lang D."/>
            <person name="Ullrich K.K."/>
            <person name="Murat F."/>
            <person name="Fuchs J."/>
            <person name="Jenkins J."/>
            <person name="Haas F.B."/>
            <person name="Piednoel M."/>
            <person name="Gundlach H."/>
            <person name="Van Bel M."/>
            <person name="Meyberg R."/>
            <person name="Vives C."/>
            <person name="Morata J."/>
            <person name="Symeonidi A."/>
            <person name="Hiss M."/>
            <person name="Muchero W."/>
            <person name="Kamisugi Y."/>
            <person name="Saleh O."/>
            <person name="Blanc G."/>
            <person name="Decker E.L."/>
            <person name="van Gessel N."/>
            <person name="Grimwood J."/>
            <person name="Hayes R.D."/>
            <person name="Graham S.W."/>
            <person name="Gunter L.E."/>
            <person name="McDaniel S.F."/>
            <person name="Hoernstein S.N.W."/>
            <person name="Larsson A."/>
            <person name="Li F.W."/>
            <person name="Perroud P.F."/>
            <person name="Phillips J."/>
            <person name="Ranjan P."/>
            <person name="Rokshar D.S."/>
            <person name="Rothfels C.J."/>
            <person name="Schneider L."/>
            <person name="Shu S."/>
            <person name="Stevenson D.W."/>
            <person name="Thummler F."/>
            <person name="Tillich M."/>
            <person name="Villarreal Aguilar J.C."/>
            <person name="Widiez T."/>
            <person name="Wong G.K."/>
            <person name="Wymore A."/>
            <person name="Zhang Y."/>
            <person name="Zimmer A.D."/>
            <person name="Quatrano R.S."/>
            <person name="Mayer K.F.X."/>
            <person name="Goodstein D."/>
            <person name="Casacuberta J.M."/>
            <person name="Vandepoele K."/>
            <person name="Reski R."/>
            <person name="Cuming A.C."/>
            <person name="Tuskan G.A."/>
            <person name="Maumus F."/>
            <person name="Salse J."/>
            <person name="Schmutz J."/>
            <person name="Rensing S.A."/>
        </authorList>
    </citation>
    <scope>NUCLEOTIDE SEQUENCE [LARGE SCALE GENOMIC DNA]</scope>
    <source>
        <strain evidence="4 5">cv. Gransden 2004</strain>
    </source>
</reference>
<feature type="repeat" description="PPR" evidence="2">
    <location>
        <begin position="341"/>
        <end position="375"/>
    </location>
</feature>
<dbReference type="Gramene" id="Pp3c4_17980V3.4">
    <property type="protein sequence ID" value="Pp3c4_17980V3.4"/>
    <property type="gene ID" value="Pp3c4_17980"/>
</dbReference>
<feature type="region of interest" description="Disordered" evidence="3">
    <location>
        <begin position="173"/>
        <end position="194"/>
    </location>
</feature>
<evidence type="ECO:0000313" key="4">
    <source>
        <dbReference type="EnsemblPlants" id="Pp3c4_17980V3.4"/>
    </source>
</evidence>
<dbReference type="InterPro" id="IPR011990">
    <property type="entry name" value="TPR-like_helical_dom_sf"/>
</dbReference>
<evidence type="ECO:0000256" key="1">
    <source>
        <dbReference type="ARBA" id="ARBA00022737"/>
    </source>
</evidence>
<dbReference type="GeneID" id="112281948"/>
<evidence type="ECO:0000256" key="3">
    <source>
        <dbReference type="SAM" id="MobiDB-lite"/>
    </source>
</evidence>
<dbReference type="KEGG" id="ppp:112281948"/>
<keyword evidence="5" id="KW-1185">Reference proteome</keyword>
<dbReference type="Gene3D" id="1.25.40.10">
    <property type="entry name" value="Tetratricopeptide repeat domain"/>
    <property type="match status" value="5"/>
</dbReference>
<dbReference type="AlphaFoldDB" id="A0A7I4FNX8"/>
<protein>
    <recommendedName>
        <fullName evidence="6">Pentacotripeptide-repeat region of PRORP domain-containing protein</fullName>
    </recommendedName>
</protein>
<dbReference type="NCBIfam" id="TIGR00756">
    <property type="entry name" value="PPR"/>
    <property type="match status" value="4"/>
</dbReference>
<reference evidence="4 5" key="1">
    <citation type="journal article" date="2008" name="Science">
        <title>The Physcomitrella genome reveals evolutionary insights into the conquest of land by plants.</title>
        <authorList>
            <person name="Rensing S."/>
            <person name="Lang D."/>
            <person name="Zimmer A."/>
            <person name="Terry A."/>
            <person name="Salamov A."/>
            <person name="Shapiro H."/>
            <person name="Nishiyama T."/>
            <person name="Perroud P.-F."/>
            <person name="Lindquist E."/>
            <person name="Kamisugi Y."/>
            <person name="Tanahashi T."/>
            <person name="Sakakibara K."/>
            <person name="Fujita T."/>
            <person name="Oishi K."/>
            <person name="Shin-I T."/>
            <person name="Kuroki Y."/>
            <person name="Toyoda A."/>
            <person name="Suzuki Y."/>
            <person name="Hashimoto A."/>
            <person name="Yamaguchi K."/>
            <person name="Sugano A."/>
            <person name="Kohara Y."/>
            <person name="Fujiyama A."/>
            <person name="Anterola A."/>
            <person name="Aoki S."/>
            <person name="Ashton N."/>
            <person name="Barbazuk W.B."/>
            <person name="Barker E."/>
            <person name="Bennetzen J."/>
            <person name="Bezanilla M."/>
            <person name="Blankenship R."/>
            <person name="Cho S.H."/>
            <person name="Dutcher S."/>
            <person name="Estelle M."/>
            <person name="Fawcett J.A."/>
            <person name="Gundlach H."/>
            <person name="Hanada K."/>
            <person name="Heyl A."/>
            <person name="Hicks K.A."/>
            <person name="Hugh J."/>
            <person name="Lohr M."/>
            <person name="Mayer K."/>
            <person name="Melkozernov A."/>
            <person name="Murata T."/>
            <person name="Nelson D."/>
            <person name="Pils B."/>
            <person name="Prigge M."/>
            <person name="Reiss B."/>
            <person name="Renner T."/>
            <person name="Rombauts S."/>
            <person name="Rushton P."/>
            <person name="Sanderfoot A."/>
            <person name="Schween G."/>
            <person name="Shiu S.-H."/>
            <person name="Stueber K."/>
            <person name="Theodoulou F.L."/>
            <person name="Tu H."/>
            <person name="Van de Peer Y."/>
            <person name="Verrier P.J."/>
            <person name="Waters E."/>
            <person name="Wood A."/>
            <person name="Yang L."/>
            <person name="Cove D."/>
            <person name="Cuming A."/>
            <person name="Hasebe M."/>
            <person name="Lucas S."/>
            <person name="Mishler D.B."/>
            <person name="Reski R."/>
            <person name="Grigoriev I."/>
            <person name="Quatrano R.S."/>
            <person name="Boore J.L."/>
        </authorList>
    </citation>
    <scope>NUCLEOTIDE SEQUENCE [LARGE SCALE GENOMIC DNA]</scope>
    <source>
        <strain evidence="4 5">cv. Gransden 2004</strain>
    </source>
</reference>
<sequence length="1035" mass="113188">MGNALGGTAQVLASEYYLHDLVASYSSVSKRSLVGGRVRHISPVPGTLSSCCKLNGTVGGGDENLAVESTGVITIKTGATVAVAKILNERQEEAMREALAVFMDNNHNPKVPNHLRVKKVRFREQFLEDKGEMKHRDDMEDRSVKSIEIPGRKKGVESEVERRGKHVRSAEVLQGGTGQELGENAGNLQGKKGARNQYAVSKTGGYDRENVDATGVASQISFGRSKFKRDVGEYSAQEIIERAESLILDTSVDDQRDASIAMNLLEKKWLKLFSSAQQVKSTGSDRVKLVLQLLDMMYESEIRMNAIHVCVAVTVCVNEKALDIAKKVIDRARSYNRALVNVFVYAKLLQGYCSSNQRKEAFALLTKLDAEGLKHDVVMYNTLIETEQSPEGVEILWRELEIRGIQPNERTYCGAIRCYGRAGQLGAVRRLWHEMTTKNVSFTMFTFNSLLDAYANVGDVDACKIIINEMESQKLKPSRDSYNTLLKAHARCRDSDGAVGVLRNMQRRGIKPCIITYNTAMDACIRGRDMLRAIGLAKELPLHQLKPDETTSATLLRSAGLLRDTALVRKVLQDMVYSGCSHDETTYRCAVYAYVHCGEGGLALEMLEKMTTAGFPPAMTVSEVLVKSVDAALLRECTAAAPAGKLNQFLAAMAAAGLSPTRATAGAMVRKLAHTPGVDVALDVADELRRGGINGLGLHTWQSVIAVSVRRVEQNPAQASAEVIRILDAMESDGTVPDRVIYESALSVFVKCGDGGRAINLYEKMRLANLSPSAKEDGKDPLKRMLLDTMDAALLGALIAGLEATRVDGVQGDKSAVHSSLTSTASIVQDLADAGIRVKPGAMTKAIRQLCADVHTPVQTLEDTKALAVRKPTGGRPPRQINVEGLAQAERFQRLERAIQSVEASNCLFGMQATSFVYGALMEACIRLQKGERVETLWHRMRLAGVTPDLRTWVLRVQALASAGNFQGRTSELLNEAAKDQFEHHSVLLRAMLKACHQVKDMAGVAHVKRILNSKRLSQSISSTDFTTIDDPAQD</sequence>
<dbReference type="Proteomes" id="UP000006727">
    <property type="component" value="Chromosome 4"/>
</dbReference>
<feature type="repeat" description="PPR" evidence="2">
    <location>
        <begin position="914"/>
        <end position="948"/>
    </location>
</feature>
<dbReference type="Pfam" id="PF13812">
    <property type="entry name" value="PPR_3"/>
    <property type="match status" value="1"/>
</dbReference>
<evidence type="ECO:0000256" key="2">
    <source>
        <dbReference type="PROSITE-ProRule" id="PRU00708"/>
    </source>
</evidence>
<dbReference type="InParanoid" id="A0A7I4FNX8"/>
<name>A0A7I4FNX8_PHYPA</name>
<dbReference type="Pfam" id="PF01535">
    <property type="entry name" value="PPR"/>
    <property type="match status" value="3"/>
</dbReference>
<feature type="repeat" description="PPR" evidence="2">
    <location>
        <begin position="478"/>
        <end position="512"/>
    </location>
</feature>
<proteinExistence type="predicted"/>